<dbReference type="EMBL" id="CAJEWE010000003">
    <property type="protein sequence ID" value="CAD2071071.1"/>
    <property type="molecule type" value="Genomic_DNA"/>
</dbReference>
<feature type="domain" description="Helicase ATP-binding" evidence="3">
    <location>
        <begin position="279"/>
        <end position="438"/>
    </location>
</feature>
<dbReference type="GO" id="GO:0016787">
    <property type="term" value="F:hydrolase activity"/>
    <property type="evidence" value="ECO:0007669"/>
    <property type="project" value="UniProtKB-KW"/>
</dbReference>
<dbReference type="Pfam" id="PF00176">
    <property type="entry name" value="SNF2-rel_dom"/>
    <property type="match status" value="1"/>
</dbReference>
<dbReference type="InterPro" id="IPR038718">
    <property type="entry name" value="SNF2-like_sf"/>
</dbReference>
<gene>
    <name evidence="5" type="primary">rapA_1</name>
    <name evidence="5" type="ORF">JEOSCH030_00156</name>
</gene>
<dbReference type="PANTHER" id="PTHR10799">
    <property type="entry name" value="SNF2/RAD54 HELICASE FAMILY"/>
    <property type="match status" value="1"/>
</dbReference>
<evidence type="ECO:0000313" key="5">
    <source>
        <dbReference type="EMBL" id="CAD2071071.1"/>
    </source>
</evidence>
<protein>
    <submittedName>
        <fullName evidence="5">RNA polymerase-associated protein RapA</fullName>
    </submittedName>
</protein>
<dbReference type="SMART" id="SM00487">
    <property type="entry name" value="DEXDc"/>
    <property type="match status" value="1"/>
</dbReference>
<evidence type="ECO:0000259" key="4">
    <source>
        <dbReference type="PROSITE" id="PS51194"/>
    </source>
</evidence>
<dbReference type="Gene3D" id="3.40.50.300">
    <property type="entry name" value="P-loop containing nucleotide triphosphate hydrolases"/>
    <property type="match status" value="1"/>
</dbReference>
<accession>A0A6V7R144</accession>
<dbReference type="InterPro" id="IPR014001">
    <property type="entry name" value="Helicase_ATP-bd"/>
</dbReference>
<dbReference type="PROSITE" id="PS51194">
    <property type="entry name" value="HELICASE_CTER"/>
    <property type="match status" value="1"/>
</dbReference>
<evidence type="ECO:0000313" key="6">
    <source>
        <dbReference type="Proteomes" id="UP000521032"/>
    </source>
</evidence>
<sequence>MRIDVKSQAFKIKQMKRNIENFLNNISEATMQDSLKKLQAKRAENDIEVIPVDVLNSGDDDIISSLRQNNIFNIGDLKRYDAKSLGVVLNNFTPEAVEKVIQDKDILMRDITVNTFPKIDPDRLNKDSLILLKHWYFNTTYQRDVETLESLTVTSEAEALLNKMKKKRGKLLSLFQSSSEKEQINKAFTEFEQIEPELNEIKKLVDKLLPEYEDDKYARDAFINDSAAFYAYIESRTGVAPTTHSGDLPAILVEEIQNMELDVSGLTGGTLRPYQLFGTKYAVYNKRTLIGDEMGLGKTIQALGVITHLFTEQKTRAFVICPKSVMANWAHEIEKWTGIPVKIFHGAKRDEAYKEWLETPSILITNPEHTKNLDIDALDYVDCLIIDEAHLIKNPKTQRTQNAIAIAAKSEYVMMMTGTPIENNVNEMKHLIGILQPHIVEEMERHPRMNEPEAFKTLVSPAYLRRKRIDVLKELPEIDFIEKFSEMSGKERDYYNEGVREGLSGLMKMRRAAFTGNSIDDSEKLANIMEICTEAKENGHKVLIFSFFKDNLNLIHETLGAQSAGIISGDVGMDERQGMIDEFTAREAGATLIGQIDAAGVGLNIQAANIVILCEPQWKPSTELQAIGRAYRMGQTRNVIVYRLLSEKSIDEAITQVRDEKLKSFNLYANDSSVADVFKAQEVEINEAEVQKEAFEIERKRLEEAKV</sequence>
<dbReference type="AlphaFoldDB" id="A0A6V7R144"/>
<dbReference type="PROSITE" id="PS51192">
    <property type="entry name" value="HELICASE_ATP_BIND_1"/>
    <property type="match status" value="1"/>
</dbReference>
<feature type="coiled-coil region" evidence="2">
    <location>
        <begin position="678"/>
        <end position="705"/>
    </location>
</feature>
<dbReference type="CDD" id="cd17919">
    <property type="entry name" value="DEXHc_Snf"/>
    <property type="match status" value="1"/>
</dbReference>
<keyword evidence="1" id="KW-0378">Hydrolase</keyword>
<name>A0A6V7R144_9BACL</name>
<organism evidence="5 6">
    <name type="scientific">Phocicoccus schoeneichii</name>
    <dbReference type="NCBI Taxonomy" id="1812261"/>
    <lineage>
        <taxon>Bacteria</taxon>
        <taxon>Bacillati</taxon>
        <taxon>Bacillota</taxon>
        <taxon>Bacilli</taxon>
        <taxon>Bacillales</taxon>
        <taxon>Salinicoccaceae</taxon>
        <taxon>Phocicoccus</taxon>
    </lineage>
</organism>
<evidence type="ECO:0000256" key="2">
    <source>
        <dbReference type="SAM" id="Coils"/>
    </source>
</evidence>
<reference evidence="5 6" key="1">
    <citation type="submission" date="2020-07" db="EMBL/GenBank/DDBJ databases">
        <authorList>
            <person name="Criscuolo A."/>
        </authorList>
    </citation>
    <scope>NUCLEOTIDE SEQUENCE [LARGE SCALE GENOMIC DNA]</scope>
    <source>
        <strain evidence="6">CIP 111030</strain>
    </source>
</reference>
<evidence type="ECO:0000256" key="1">
    <source>
        <dbReference type="ARBA" id="ARBA00022801"/>
    </source>
</evidence>
<dbReference type="RefSeq" id="WP_186084548.1">
    <property type="nucleotide sequence ID" value="NZ_BMDB01000003.1"/>
</dbReference>
<proteinExistence type="predicted"/>
<dbReference type="InterPro" id="IPR000330">
    <property type="entry name" value="SNF2_N"/>
</dbReference>
<dbReference type="GO" id="GO:0005524">
    <property type="term" value="F:ATP binding"/>
    <property type="evidence" value="ECO:0007669"/>
    <property type="project" value="InterPro"/>
</dbReference>
<keyword evidence="6" id="KW-1185">Reference proteome</keyword>
<keyword evidence="2" id="KW-0175">Coiled coil</keyword>
<comment type="caution">
    <text evidence="5">The sequence shown here is derived from an EMBL/GenBank/DDBJ whole genome shotgun (WGS) entry which is preliminary data.</text>
</comment>
<feature type="domain" description="Helicase C-terminal" evidence="4">
    <location>
        <begin position="527"/>
        <end position="673"/>
    </location>
</feature>
<dbReference type="InterPro" id="IPR001650">
    <property type="entry name" value="Helicase_C-like"/>
</dbReference>
<dbReference type="CDD" id="cd18793">
    <property type="entry name" value="SF2_C_SNF"/>
    <property type="match status" value="1"/>
</dbReference>
<evidence type="ECO:0000259" key="3">
    <source>
        <dbReference type="PROSITE" id="PS51192"/>
    </source>
</evidence>
<dbReference type="SUPFAM" id="SSF52540">
    <property type="entry name" value="P-loop containing nucleoside triphosphate hydrolases"/>
    <property type="match status" value="2"/>
</dbReference>
<dbReference type="SMART" id="SM00490">
    <property type="entry name" value="HELICc"/>
    <property type="match status" value="1"/>
</dbReference>
<dbReference type="InterPro" id="IPR049730">
    <property type="entry name" value="SNF2/RAD54-like_C"/>
</dbReference>
<dbReference type="Gene3D" id="3.40.50.10810">
    <property type="entry name" value="Tandem AAA-ATPase domain"/>
    <property type="match status" value="1"/>
</dbReference>
<dbReference type="InterPro" id="IPR027417">
    <property type="entry name" value="P-loop_NTPase"/>
</dbReference>
<dbReference type="Proteomes" id="UP000521032">
    <property type="component" value="Unassembled WGS sequence"/>
</dbReference>